<evidence type="ECO:0000256" key="2">
    <source>
        <dbReference type="ARBA" id="ARBA00023125"/>
    </source>
</evidence>
<dbReference type="Gene3D" id="1.10.10.10">
    <property type="entry name" value="Winged helix-like DNA-binding domain superfamily/Winged helix DNA-binding domain"/>
    <property type="match status" value="1"/>
</dbReference>
<accession>A0A840QA60</accession>
<dbReference type="InterPro" id="IPR018356">
    <property type="entry name" value="Tscrpt_reg_HTH_DeoR_CS"/>
</dbReference>
<feature type="domain" description="HTH deoR-type" evidence="4">
    <location>
        <begin position="11"/>
        <end position="66"/>
    </location>
</feature>
<dbReference type="InterPro" id="IPR050313">
    <property type="entry name" value="Carb_Metab_HTH_regulators"/>
</dbReference>
<dbReference type="RefSeq" id="WP_184728537.1">
    <property type="nucleotide sequence ID" value="NZ_JACHIW010000001.1"/>
</dbReference>
<keyword evidence="1" id="KW-0805">Transcription regulation</keyword>
<keyword evidence="3" id="KW-0804">Transcription</keyword>
<dbReference type="PROSITE" id="PS51000">
    <property type="entry name" value="HTH_DEOR_2"/>
    <property type="match status" value="1"/>
</dbReference>
<protein>
    <submittedName>
        <fullName evidence="5">DeoR/GlpR family transcriptional regulator of sugar metabolism</fullName>
    </submittedName>
</protein>
<keyword evidence="2" id="KW-0238">DNA-binding</keyword>
<evidence type="ECO:0000313" key="5">
    <source>
        <dbReference type="EMBL" id="MBB5157664.1"/>
    </source>
</evidence>
<dbReference type="PROSITE" id="PS00894">
    <property type="entry name" value="HTH_DEOR_1"/>
    <property type="match status" value="1"/>
</dbReference>
<organism evidence="5 6">
    <name type="scientific">Saccharopolyspora phatthalungensis</name>
    <dbReference type="NCBI Taxonomy" id="664693"/>
    <lineage>
        <taxon>Bacteria</taxon>
        <taxon>Bacillati</taxon>
        <taxon>Actinomycetota</taxon>
        <taxon>Actinomycetes</taxon>
        <taxon>Pseudonocardiales</taxon>
        <taxon>Pseudonocardiaceae</taxon>
        <taxon>Saccharopolyspora</taxon>
    </lineage>
</organism>
<dbReference type="Pfam" id="PF00455">
    <property type="entry name" value="DeoRC"/>
    <property type="match status" value="1"/>
</dbReference>
<dbReference type="PANTHER" id="PTHR30363:SF58">
    <property type="entry name" value="REGULATORY PROTEIN, DEOR FAMILY"/>
    <property type="match status" value="1"/>
</dbReference>
<dbReference type="AlphaFoldDB" id="A0A840QA60"/>
<keyword evidence="6" id="KW-1185">Reference proteome</keyword>
<dbReference type="Gene3D" id="3.40.50.1360">
    <property type="match status" value="1"/>
</dbReference>
<comment type="caution">
    <text evidence="5">The sequence shown here is derived from an EMBL/GenBank/DDBJ whole genome shotgun (WGS) entry which is preliminary data.</text>
</comment>
<dbReference type="InterPro" id="IPR014036">
    <property type="entry name" value="DeoR-like_C"/>
</dbReference>
<dbReference type="PRINTS" id="PR00037">
    <property type="entry name" value="HTHLACR"/>
</dbReference>
<dbReference type="InterPro" id="IPR001034">
    <property type="entry name" value="DeoR_HTH"/>
</dbReference>
<evidence type="ECO:0000256" key="1">
    <source>
        <dbReference type="ARBA" id="ARBA00023015"/>
    </source>
</evidence>
<evidence type="ECO:0000313" key="6">
    <source>
        <dbReference type="Proteomes" id="UP000584374"/>
    </source>
</evidence>
<dbReference type="SUPFAM" id="SSF100950">
    <property type="entry name" value="NagB/RpiA/CoA transferase-like"/>
    <property type="match status" value="1"/>
</dbReference>
<dbReference type="GO" id="GO:0003677">
    <property type="term" value="F:DNA binding"/>
    <property type="evidence" value="ECO:0007669"/>
    <property type="project" value="UniProtKB-KW"/>
</dbReference>
<name>A0A840QA60_9PSEU</name>
<evidence type="ECO:0000256" key="3">
    <source>
        <dbReference type="ARBA" id="ARBA00023163"/>
    </source>
</evidence>
<dbReference type="SMART" id="SM01134">
    <property type="entry name" value="DeoRC"/>
    <property type="match status" value="1"/>
</dbReference>
<dbReference type="SMART" id="SM00420">
    <property type="entry name" value="HTH_DEOR"/>
    <property type="match status" value="1"/>
</dbReference>
<dbReference type="Proteomes" id="UP000584374">
    <property type="component" value="Unassembled WGS sequence"/>
</dbReference>
<dbReference type="PANTHER" id="PTHR30363">
    <property type="entry name" value="HTH-TYPE TRANSCRIPTIONAL REGULATOR SRLR-RELATED"/>
    <property type="match status" value="1"/>
</dbReference>
<dbReference type="InterPro" id="IPR037171">
    <property type="entry name" value="NagB/RpiA_transferase-like"/>
</dbReference>
<gene>
    <name evidence="5" type="ORF">BJ970_005198</name>
</gene>
<proteinExistence type="predicted"/>
<evidence type="ECO:0000259" key="4">
    <source>
        <dbReference type="PROSITE" id="PS51000"/>
    </source>
</evidence>
<dbReference type="EMBL" id="JACHIW010000001">
    <property type="protein sequence ID" value="MBB5157664.1"/>
    <property type="molecule type" value="Genomic_DNA"/>
</dbReference>
<reference evidence="5 6" key="1">
    <citation type="submission" date="2020-08" db="EMBL/GenBank/DDBJ databases">
        <title>Sequencing the genomes of 1000 actinobacteria strains.</title>
        <authorList>
            <person name="Klenk H.-P."/>
        </authorList>
    </citation>
    <scope>NUCLEOTIDE SEQUENCE [LARGE SCALE GENOMIC DNA]</scope>
    <source>
        <strain evidence="5 6">DSM 45584</strain>
    </source>
</reference>
<sequence>MTDDVFRYDTAPARRRWIVETLREQRFVSIADLAGRLGVSDMTIRRDLRKLEDRGEVSVVRGGVHLPPEDTVGFSGRAQANALAKQRIATAATDLIGPQDTIALDAGTTVCALTETLPASFTGSVVTHSIPVIQHFLAQGGTRVVGLGGDLYPVSEAFVGPMTVDAAARLRVRTFFLGAAAVDDRGVYVASDIERPTKLALMDIADQVVLLVDETKFAMSAPVLLCSLDRLDALITDRQPPTAVAERLTAAETRLVVSQIPAGAQPRKQGTA</sequence>
<dbReference type="InterPro" id="IPR036390">
    <property type="entry name" value="WH_DNA-bd_sf"/>
</dbReference>
<dbReference type="SUPFAM" id="SSF46785">
    <property type="entry name" value="Winged helix' DNA-binding domain"/>
    <property type="match status" value="1"/>
</dbReference>
<dbReference type="Pfam" id="PF08220">
    <property type="entry name" value="HTH_DeoR"/>
    <property type="match status" value="1"/>
</dbReference>
<dbReference type="InterPro" id="IPR036388">
    <property type="entry name" value="WH-like_DNA-bd_sf"/>
</dbReference>
<dbReference type="GO" id="GO:0003700">
    <property type="term" value="F:DNA-binding transcription factor activity"/>
    <property type="evidence" value="ECO:0007669"/>
    <property type="project" value="InterPro"/>
</dbReference>